<dbReference type="InterPro" id="IPR000847">
    <property type="entry name" value="LysR_HTH_N"/>
</dbReference>
<proteinExistence type="inferred from homology"/>
<evidence type="ECO:0000256" key="2">
    <source>
        <dbReference type="ARBA" id="ARBA00023015"/>
    </source>
</evidence>
<feature type="domain" description="HTH lysR-type" evidence="5">
    <location>
        <begin position="1"/>
        <end position="57"/>
    </location>
</feature>
<dbReference type="InterPro" id="IPR005119">
    <property type="entry name" value="LysR_subst-bd"/>
</dbReference>
<dbReference type="GO" id="GO:0003677">
    <property type="term" value="F:DNA binding"/>
    <property type="evidence" value="ECO:0007669"/>
    <property type="project" value="UniProtKB-KW"/>
</dbReference>
<dbReference type="PROSITE" id="PS50931">
    <property type="entry name" value="HTH_LYSR"/>
    <property type="match status" value="1"/>
</dbReference>
<reference evidence="6 7" key="1">
    <citation type="submission" date="2016-10" db="EMBL/GenBank/DDBJ databases">
        <authorList>
            <person name="Varghese N."/>
            <person name="Submissions S."/>
        </authorList>
    </citation>
    <scope>NUCLEOTIDE SEQUENCE [LARGE SCALE GENOMIC DNA]</scope>
    <source>
        <strain evidence="6 7">WCC6</strain>
    </source>
</reference>
<organism evidence="6 7">
    <name type="scientific">Acidaminococcus fermentans</name>
    <dbReference type="NCBI Taxonomy" id="905"/>
    <lineage>
        <taxon>Bacteria</taxon>
        <taxon>Bacillati</taxon>
        <taxon>Bacillota</taxon>
        <taxon>Negativicutes</taxon>
        <taxon>Acidaminococcales</taxon>
        <taxon>Acidaminococcaceae</taxon>
        <taxon>Acidaminococcus</taxon>
    </lineage>
</organism>
<dbReference type="InterPro" id="IPR036388">
    <property type="entry name" value="WH-like_DNA-bd_sf"/>
</dbReference>
<evidence type="ECO:0000313" key="6">
    <source>
        <dbReference type="EMBL" id="SDW83774.1"/>
    </source>
</evidence>
<dbReference type="Gene3D" id="3.40.190.290">
    <property type="match status" value="1"/>
</dbReference>
<dbReference type="PANTHER" id="PTHR30419">
    <property type="entry name" value="HTH-TYPE TRANSCRIPTIONAL REGULATOR YBHD"/>
    <property type="match status" value="1"/>
</dbReference>
<dbReference type="PRINTS" id="PR00039">
    <property type="entry name" value="HTHLYSR"/>
</dbReference>
<evidence type="ECO:0000259" key="5">
    <source>
        <dbReference type="PROSITE" id="PS50931"/>
    </source>
</evidence>
<dbReference type="GO" id="GO:0003700">
    <property type="term" value="F:DNA-binding transcription factor activity"/>
    <property type="evidence" value="ECO:0007669"/>
    <property type="project" value="InterPro"/>
</dbReference>
<dbReference type="Pfam" id="PF03466">
    <property type="entry name" value="LysR_substrate"/>
    <property type="match status" value="1"/>
</dbReference>
<evidence type="ECO:0000256" key="4">
    <source>
        <dbReference type="ARBA" id="ARBA00023163"/>
    </source>
</evidence>
<accession>A0A1H2WU42</accession>
<dbReference type="GO" id="GO:0005829">
    <property type="term" value="C:cytosol"/>
    <property type="evidence" value="ECO:0007669"/>
    <property type="project" value="TreeGrafter"/>
</dbReference>
<keyword evidence="4" id="KW-0804">Transcription</keyword>
<name>A0A1H2WU42_ACIFE</name>
<dbReference type="SUPFAM" id="SSF53850">
    <property type="entry name" value="Periplasmic binding protein-like II"/>
    <property type="match status" value="1"/>
</dbReference>
<dbReference type="CDD" id="cd05466">
    <property type="entry name" value="PBP2_LTTR_substrate"/>
    <property type="match status" value="1"/>
</dbReference>
<dbReference type="Pfam" id="PF00126">
    <property type="entry name" value="HTH_1"/>
    <property type="match status" value="1"/>
</dbReference>
<keyword evidence="3 6" id="KW-0238">DNA-binding</keyword>
<dbReference type="Proteomes" id="UP000182379">
    <property type="component" value="Unassembled WGS sequence"/>
</dbReference>
<comment type="caution">
    <text evidence="6">The sequence shown here is derived from an EMBL/GenBank/DDBJ whole genome shotgun (WGS) entry which is preliminary data.</text>
</comment>
<keyword evidence="2" id="KW-0805">Transcription regulation</keyword>
<protein>
    <submittedName>
        <fullName evidence="6">DNA-binding transcriptional regulator, LysR family</fullName>
    </submittedName>
</protein>
<comment type="similarity">
    <text evidence="1">Belongs to the LysR transcriptional regulatory family.</text>
</comment>
<sequence length="322" mass="37161">MNLINFYYFVEVAKDLNITKTAARLYISQQALSMHIQRLEKYYGTKLFIRRPTMALTTTGKYVLDFATEILDKEKTLKNMISDAEEQDVGTLRIGASSPRSNTYLPYILKQFSSRYPKVKIELFDQLSANLEQLLSEGKIDLAIAVKGKSSEMYRTDTDLLFFDPLYLCVSDQMLREYYGQVAESIKQRALNGADLKDFSMLPFFMLDVDSKLGQLIQNCFSEAKVVPQEYIKTRYTTMALPMCQNNLCACFITQMNLFAWRKNIGDNINVFTVRSHENTAGLTICILSYKGRFRTKFQSYFIDLVNSYFRKLLAADMTHIC</sequence>
<gene>
    <name evidence="6" type="ORF">SAMN05216495_1075</name>
</gene>
<dbReference type="AlphaFoldDB" id="A0A1H2WU42"/>
<dbReference type="InterPro" id="IPR050950">
    <property type="entry name" value="HTH-type_LysR_regulators"/>
</dbReference>
<dbReference type="RefSeq" id="WP_074705740.1">
    <property type="nucleotide sequence ID" value="NZ_CAUFNG010000076.1"/>
</dbReference>
<evidence type="ECO:0000313" key="7">
    <source>
        <dbReference type="Proteomes" id="UP000182379"/>
    </source>
</evidence>
<evidence type="ECO:0000256" key="3">
    <source>
        <dbReference type="ARBA" id="ARBA00023125"/>
    </source>
</evidence>
<dbReference type="Gene3D" id="1.10.10.10">
    <property type="entry name" value="Winged helix-like DNA-binding domain superfamily/Winged helix DNA-binding domain"/>
    <property type="match status" value="1"/>
</dbReference>
<dbReference type="EMBL" id="FNOP01000007">
    <property type="protein sequence ID" value="SDW83774.1"/>
    <property type="molecule type" value="Genomic_DNA"/>
</dbReference>
<dbReference type="SUPFAM" id="SSF46785">
    <property type="entry name" value="Winged helix' DNA-binding domain"/>
    <property type="match status" value="1"/>
</dbReference>
<dbReference type="InterPro" id="IPR036390">
    <property type="entry name" value="WH_DNA-bd_sf"/>
</dbReference>
<dbReference type="PANTHER" id="PTHR30419:SF8">
    <property type="entry name" value="NITROGEN ASSIMILATION TRANSCRIPTIONAL ACTIVATOR-RELATED"/>
    <property type="match status" value="1"/>
</dbReference>
<evidence type="ECO:0000256" key="1">
    <source>
        <dbReference type="ARBA" id="ARBA00009437"/>
    </source>
</evidence>